<feature type="compositionally biased region" description="Low complexity" evidence="1">
    <location>
        <begin position="113"/>
        <end position="123"/>
    </location>
</feature>
<proteinExistence type="predicted"/>
<dbReference type="InterPro" id="IPR009563">
    <property type="entry name" value="SSSCA1"/>
</dbReference>
<keyword evidence="3" id="KW-1185">Reference proteome</keyword>
<feature type="compositionally biased region" description="Low complexity" evidence="1">
    <location>
        <begin position="86"/>
        <end position="95"/>
    </location>
</feature>
<sequence length="182" mass="19960">MSEFDEEAEREKLRKQFEEDKRKRESTERMSELLLQGATMTDTHCDSCGDPLFRYEGQEFCPTCQVRTDGHQSADTQQSSTDAEPSESTETTMSTQIDTEDETVPADDPPEPDTATTTDAPAASVNTPSDSGLSTAHQSLVATLTRFAKRAETTEDPDRARKFLAATEDAATALNALNQASK</sequence>
<organism evidence="2 3">
    <name type="scientific">Halocatena pleomorpha</name>
    <dbReference type="NCBI Taxonomy" id="1785090"/>
    <lineage>
        <taxon>Archaea</taxon>
        <taxon>Methanobacteriati</taxon>
        <taxon>Methanobacteriota</taxon>
        <taxon>Stenosarchaea group</taxon>
        <taxon>Halobacteria</taxon>
        <taxon>Halobacteriales</taxon>
        <taxon>Natronomonadaceae</taxon>
        <taxon>Halocatena</taxon>
    </lineage>
</organism>
<evidence type="ECO:0008006" key="4">
    <source>
        <dbReference type="Google" id="ProtNLM"/>
    </source>
</evidence>
<name>A0A3P3RFC3_9EURY</name>
<dbReference type="Pfam" id="PF06677">
    <property type="entry name" value="Auto_anti-p27"/>
    <property type="match status" value="1"/>
</dbReference>
<dbReference type="Proteomes" id="UP000282322">
    <property type="component" value="Unassembled WGS sequence"/>
</dbReference>
<comment type="caution">
    <text evidence="2">The sequence shown here is derived from an EMBL/GenBank/DDBJ whole genome shotgun (WGS) entry which is preliminary data.</text>
</comment>
<dbReference type="PANTHER" id="PTHR16537:SF1">
    <property type="entry name" value="PROTEIN ZNRD2"/>
    <property type="match status" value="1"/>
</dbReference>
<feature type="compositionally biased region" description="Acidic residues" evidence="1">
    <location>
        <begin position="98"/>
        <end position="111"/>
    </location>
</feature>
<feature type="region of interest" description="Disordered" evidence="1">
    <location>
        <begin position="1"/>
        <end position="35"/>
    </location>
</feature>
<dbReference type="AlphaFoldDB" id="A0A3P3RFC3"/>
<evidence type="ECO:0000313" key="2">
    <source>
        <dbReference type="EMBL" id="RRJ32064.1"/>
    </source>
</evidence>
<gene>
    <name evidence="2" type="ORF">EIK79_05925</name>
</gene>
<feature type="compositionally biased region" description="Polar residues" evidence="1">
    <location>
        <begin position="71"/>
        <end position="83"/>
    </location>
</feature>
<accession>A0A3P3RFC3</accession>
<protein>
    <recommendedName>
        <fullName evidence="4">Sjogrens syndrome scleroderma autoantigen 1</fullName>
    </recommendedName>
</protein>
<dbReference type="OrthoDB" id="26305at2157"/>
<dbReference type="InterPro" id="IPR051888">
    <property type="entry name" value="UPF0148_domain"/>
</dbReference>
<feature type="region of interest" description="Disordered" evidence="1">
    <location>
        <begin position="67"/>
        <end position="137"/>
    </location>
</feature>
<evidence type="ECO:0000313" key="3">
    <source>
        <dbReference type="Proteomes" id="UP000282322"/>
    </source>
</evidence>
<feature type="compositionally biased region" description="Polar residues" evidence="1">
    <location>
        <begin position="124"/>
        <end position="137"/>
    </location>
</feature>
<dbReference type="PANTHER" id="PTHR16537">
    <property type="entry name" value="SJOEGREN SYNDROME/SCLERODERMA AUTOANTIGEN 1"/>
    <property type="match status" value="1"/>
</dbReference>
<reference evidence="2 3" key="1">
    <citation type="submission" date="2018-11" db="EMBL/GenBank/DDBJ databases">
        <title>Taxonoimc description of Halomarina strain SPP-AMP-1.</title>
        <authorList>
            <person name="Pal Y."/>
            <person name="Srinivasana K."/>
            <person name="Verma A."/>
            <person name="Kumar P."/>
        </authorList>
    </citation>
    <scope>NUCLEOTIDE SEQUENCE [LARGE SCALE GENOMIC DNA]</scope>
    <source>
        <strain evidence="2 3">SPP-AMP-1</strain>
    </source>
</reference>
<evidence type="ECO:0000256" key="1">
    <source>
        <dbReference type="SAM" id="MobiDB-lite"/>
    </source>
</evidence>
<feature type="compositionally biased region" description="Basic and acidic residues" evidence="1">
    <location>
        <begin position="9"/>
        <end position="31"/>
    </location>
</feature>
<dbReference type="EMBL" id="RRCH01000011">
    <property type="protein sequence ID" value="RRJ32064.1"/>
    <property type="molecule type" value="Genomic_DNA"/>
</dbReference>
<dbReference type="RefSeq" id="WP_124954204.1">
    <property type="nucleotide sequence ID" value="NZ_RRCH01000011.1"/>
</dbReference>